<evidence type="ECO:0000313" key="3">
    <source>
        <dbReference type="Proteomes" id="UP000886653"/>
    </source>
</evidence>
<dbReference type="Proteomes" id="UP000886653">
    <property type="component" value="Unassembled WGS sequence"/>
</dbReference>
<reference evidence="2" key="1">
    <citation type="submission" date="2013-11" db="EMBL/GenBank/DDBJ databases">
        <title>Genome sequence of the fusiform rust pathogen reveals effectors for host alternation and coevolution with pine.</title>
        <authorList>
            <consortium name="DOE Joint Genome Institute"/>
            <person name="Smith K."/>
            <person name="Pendleton A."/>
            <person name="Kubisiak T."/>
            <person name="Anderson C."/>
            <person name="Salamov A."/>
            <person name="Aerts A."/>
            <person name="Riley R."/>
            <person name="Clum A."/>
            <person name="Lindquist E."/>
            <person name="Ence D."/>
            <person name="Campbell M."/>
            <person name="Kronenberg Z."/>
            <person name="Feau N."/>
            <person name="Dhillon B."/>
            <person name="Hamelin R."/>
            <person name="Burleigh J."/>
            <person name="Smith J."/>
            <person name="Yandell M."/>
            <person name="Nelson C."/>
            <person name="Grigoriev I."/>
            <person name="Davis J."/>
        </authorList>
    </citation>
    <scope>NUCLEOTIDE SEQUENCE</scope>
    <source>
        <strain evidence="2">G11</strain>
    </source>
</reference>
<organism evidence="2 3">
    <name type="scientific">Cronartium quercuum f. sp. fusiforme G11</name>
    <dbReference type="NCBI Taxonomy" id="708437"/>
    <lineage>
        <taxon>Eukaryota</taxon>
        <taxon>Fungi</taxon>
        <taxon>Dikarya</taxon>
        <taxon>Basidiomycota</taxon>
        <taxon>Pucciniomycotina</taxon>
        <taxon>Pucciniomycetes</taxon>
        <taxon>Pucciniales</taxon>
        <taxon>Coleosporiaceae</taxon>
        <taxon>Cronartium</taxon>
    </lineage>
</organism>
<sequence length="347" mass="37999">MYALSGERLARDCIDRMIDIARPVGSFESLPPDTVQVDDRPGSFRLITKYYSALLKVNTINVTETEELFPSIQGPSEASQVAIVVLSVDDNPKLRPLLSRLNGQSAELAMVIMEADGGQPEDRDFWEGVCSSFGFEYHDYKNLEEAAMSLQCVPWPTLLNRRTAAPALTASKDTQLADLSITPRNLSESRGRSAELQSTMASPSADHSSDSPFGLRDTPTVDPSTHAAQIPANERAVSQQFDDDFAPFVSAGTGSRSTSFDLGDADLLPTEAQLDEIERIIFGGRRSSEPPIPATSSSEILEDSFDLEDIFVRLESLKASTQQMNDAERKQFAASVALVMERNLERG</sequence>
<evidence type="ECO:0000256" key="1">
    <source>
        <dbReference type="SAM" id="MobiDB-lite"/>
    </source>
</evidence>
<comment type="caution">
    <text evidence="2">The sequence shown here is derived from an EMBL/GenBank/DDBJ whole genome shotgun (WGS) entry which is preliminary data.</text>
</comment>
<accession>A0A9P6NK10</accession>
<gene>
    <name evidence="2" type="ORF">CROQUDRAFT_654943</name>
</gene>
<feature type="compositionally biased region" description="Low complexity" evidence="1">
    <location>
        <begin position="201"/>
        <end position="212"/>
    </location>
</feature>
<protein>
    <submittedName>
        <fullName evidence="2">Uncharacterized protein</fullName>
    </submittedName>
</protein>
<name>A0A9P6NK10_9BASI</name>
<dbReference type="EMBL" id="MU167237">
    <property type="protein sequence ID" value="KAG0148436.1"/>
    <property type="molecule type" value="Genomic_DNA"/>
</dbReference>
<keyword evidence="3" id="KW-1185">Reference proteome</keyword>
<evidence type="ECO:0000313" key="2">
    <source>
        <dbReference type="EMBL" id="KAG0148436.1"/>
    </source>
</evidence>
<dbReference type="OrthoDB" id="2502012at2759"/>
<proteinExistence type="predicted"/>
<feature type="region of interest" description="Disordered" evidence="1">
    <location>
        <begin position="179"/>
        <end position="226"/>
    </location>
</feature>
<dbReference type="AlphaFoldDB" id="A0A9P6NK10"/>
<dbReference type="CDD" id="cd02116">
    <property type="entry name" value="ACT"/>
    <property type="match status" value="1"/>
</dbReference>